<sequence length="468" mass="52200">MKKVSILLAVAVLLGVAVSQINLASFISYQQKRSDAIIAEKMAASIGTLAYVYGYPLVDMAAQMHNETHLVKAEQQVYAPINRLHRFDEIVGPDNAGNLRLPNNDTLYFSGWFDIRNEPVIIHTPDTQGRYFTIAVTNLYSEVTHIGRRTFGTDEAYYALVSPDWQGTLPEGITPIEVESTTGWLLGRMYVAGKNDKPAAVDAMNNIWMAALSEFTPGQKPATPTPANSDPIDPLKSIEFFSYMNKALRTLPTRASEQALMAQFDLIGIGPNSHFDPEQLSEATLKGLEQALEEGINIVEASELRTLPSYNGWMIPQKVGRYGFDYIQRASVVANGYGNLPEESTYAATLTSGDDDIMTGSNTYKLHFEKGQLPPVKGFWSVATYELPKKQLASNEINRYSIGDRTPGIHFNDDGSLTIWLQSEKPEDPNKNWLPVPEGIFMAVMRMYEPEQAILDKEYQLARIERVK</sequence>
<accession>A0A081NMQ6</accession>
<dbReference type="SUPFAM" id="SSF160935">
    <property type="entry name" value="VPA0735-like"/>
    <property type="match status" value="1"/>
</dbReference>
<protein>
    <recommendedName>
        <fullName evidence="5">DUF1254 domain-containing protein</fullName>
    </recommendedName>
</protein>
<dbReference type="Pfam" id="PF06863">
    <property type="entry name" value="DUF1254"/>
    <property type="match status" value="1"/>
</dbReference>
<dbReference type="Gene3D" id="2.60.40.1610">
    <property type="entry name" value="Domain of unknown function DUF1254"/>
    <property type="match status" value="1"/>
</dbReference>
<dbReference type="PANTHER" id="PTHR36509:SF2">
    <property type="entry name" value="BLL3101 PROTEIN"/>
    <property type="match status" value="1"/>
</dbReference>
<dbReference type="Pfam" id="PF06742">
    <property type="entry name" value="DUF1214"/>
    <property type="match status" value="1"/>
</dbReference>
<dbReference type="InterPro" id="IPR010679">
    <property type="entry name" value="DUF1254"/>
</dbReference>
<dbReference type="Proteomes" id="UP000028073">
    <property type="component" value="Unassembled WGS sequence"/>
</dbReference>
<dbReference type="InterPro" id="IPR037050">
    <property type="entry name" value="DUF1254_sf"/>
</dbReference>
<gene>
    <name evidence="3" type="ORF">GZ78_07615</name>
</gene>
<evidence type="ECO:0000259" key="2">
    <source>
        <dbReference type="Pfam" id="PF06863"/>
    </source>
</evidence>
<dbReference type="PANTHER" id="PTHR36509">
    <property type="entry name" value="BLL3101 PROTEIN"/>
    <property type="match status" value="1"/>
</dbReference>
<keyword evidence="4" id="KW-1185">Reference proteome</keyword>
<organism evidence="3 4">
    <name type="scientific">Endozoicomonas numazuensis</name>
    <dbReference type="NCBI Taxonomy" id="1137799"/>
    <lineage>
        <taxon>Bacteria</taxon>
        <taxon>Pseudomonadati</taxon>
        <taxon>Pseudomonadota</taxon>
        <taxon>Gammaproteobacteria</taxon>
        <taxon>Oceanospirillales</taxon>
        <taxon>Endozoicomonadaceae</taxon>
        <taxon>Endozoicomonas</taxon>
    </lineage>
</organism>
<name>A0A081NMQ6_9GAMM</name>
<proteinExistence type="predicted"/>
<dbReference type="RefSeq" id="WP_051785899.1">
    <property type="nucleotide sequence ID" value="NZ_JOKH01000001.1"/>
</dbReference>
<evidence type="ECO:0000259" key="1">
    <source>
        <dbReference type="Pfam" id="PF06742"/>
    </source>
</evidence>
<evidence type="ECO:0008006" key="5">
    <source>
        <dbReference type="Google" id="ProtNLM"/>
    </source>
</evidence>
<reference evidence="3 4" key="1">
    <citation type="submission" date="2014-06" db="EMBL/GenBank/DDBJ databases">
        <title>Whole Genome Sequences of Three Symbiotic Endozoicomonas Bacteria.</title>
        <authorList>
            <person name="Neave M.J."/>
            <person name="Apprill A."/>
            <person name="Voolstra C.R."/>
        </authorList>
    </citation>
    <scope>NUCLEOTIDE SEQUENCE [LARGE SCALE GENOMIC DNA]</scope>
    <source>
        <strain evidence="3 4">DSM 25634</strain>
    </source>
</reference>
<evidence type="ECO:0000313" key="3">
    <source>
        <dbReference type="EMBL" id="KEQ19729.1"/>
    </source>
</evidence>
<dbReference type="EMBL" id="JOKH01000001">
    <property type="protein sequence ID" value="KEQ19729.1"/>
    <property type="molecule type" value="Genomic_DNA"/>
</dbReference>
<dbReference type="AlphaFoldDB" id="A0A081NMQ6"/>
<dbReference type="InterPro" id="IPR010621">
    <property type="entry name" value="DUF1214"/>
</dbReference>
<feature type="domain" description="DUF1254" evidence="2">
    <location>
        <begin position="82"/>
        <end position="205"/>
    </location>
</feature>
<evidence type="ECO:0000313" key="4">
    <source>
        <dbReference type="Proteomes" id="UP000028073"/>
    </source>
</evidence>
<feature type="domain" description="DUF1214" evidence="1">
    <location>
        <begin position="343"/>
        <end position="452"/>
    </location>
</feature>
<dbReference type="STRING" id="1137799.GZ78_07615"/>
<dbReference type="eggNOG" id="COG5361">
    <property type="taxonomic scope" value="Bacteria"/>
</dbReference>
<dbReference type="OrthoDB" id="272779at2"/>
<dbReference type="InterPro" id="IPR037049">
    <property type="entry name" value="DUF1214_C_sf"/>
</dbReference>
<comment type="caution">
    <text evidence="3">The sequence shown here is derived from an EMBL/GenBank/DDBJ whole genome shotgun (WGS) entry which is preliminary data.</text>
</comment>
<dbReference type="Gene3D" id="2.60.120.600">
    <property type="entry name" value="Domain of unknown function DUF1214, C-terminal domain"/>
    <property type="match status" value="1"/>
</dbReference>